<reference evidence="2" key="1">
    <citation type="journal article" date="2019" name="Int. J. Syst. Evol. Microbiol.">
        <title>The Global Catalogue of Microorganisms (GCM) 10K type strain sequencing project: providing services to taxonomists for standard genome sequencing and annotation.</title>
        <authorList>
            <consortium name="The Broad Institute Genomics Platform"/>
            <consortium name="The Broad Institute Genome Sequencing Center for Infectious Disease"/>
            <person name="Wu L."/>
            <person name="Ma J."/>
        </authorList>
    </citation>
    <scope>NUCLEOTIDE SEQUENCE [LARGE SCALE GENOMIC DNA]</scope>
    <source>
        <strain evidence="2">JCM 17933</strain>
    </source>
</reference>
<dbReference type="EMBL" id="BAABHF010000016">
    <property type="protein sequence ID" value="GAA4490230.1"/>
    <property type="molecule type" value="Genomic_DNA"/>
</dbReference>
<keyword evidence="2" id="KW-1185">Reference proteome</keyword>
<dbReference type="Gene3D" id="3.20.20.410">
    <property type="entry name" value="Protein of unknown function UPF0759"/>
    <property type="match status" value="1"/>
</dbReference>
<dbReference type="Pfam" id="PF01904">
    <property type="entry name" value="DUF72"/>
    <property type="match status" value="1"/>
</dbReference>
<dbReference type="PANTHER" id="PTHR30348:SF13">
    <property type="entry name" value="UPF0759 PROTEIN YUNF"/>
    <property type="match status" value="1"/>
</dbReference>
<accession>A0ABP8PQL3</accession>
<gene>
    <name evidence="1" type="ORF">GCM10023191_022090</name>
</gene>
<evidence type="ECO:0000313" key="2">
    <source>
        <dbReference type="Proteomes" id="UP001500503"/>
    </source>
</evidence>
<dbReference type="SUPFAM" id="SSF117396">
    <property type="entry name" value="TM1631-like"/>
    <property type="match status" value="1"/>
</dbReference>
<dbReference type="PANTHER" id="PTHR30348">
    <property type="entry name" value="UNCHARACTERIZED PROTEIN YECE"/>
    <property type="match status" value="1"/>
</dbReference>
<dbReference type="InterPro" id="IPR036520">
    <property type="entry name" value="UPF0759_sf"/>
</dbReference>
<dbReference type="Proteomes" id="UP001500503">
    <property type="component" value="Unassembled WGS sequence"/>
</dbReference>
<organism evidence="1 2">
    <name type="scientific">Actinoallomurus oryzae</name>
    <dbReference type="NCBI Taxonomy" id="502180"/>
    <lineage>
        <taxon>Bacteria</taxon>
        <taxon>Bacillati</taxon>
        <taxon>Actinomycetota</taxon>
        <taxon>Actinomycetes</taxon>
        <taxon>Streptosporangiales</taxon>
        <taxon>Thermomonosporaceae</taxon>
        <taxon>Actinoallomurus</taxon>
    </lineage>
</organism>
<comment type="caution">
    <text evidence="1">The sequence shown here is derived from an EMBL/GenBank/DDBJ whole genome shotgun (WGS) entry which is preliminary data.</text>
</comment>
<proteinExistence type="predicted"/>
<name>A0ABP8PQL3_9ACTN</name>
<sequence>MGIVGDVLVGTASWTDETLLTSGWYPPGARTPAERLRYYASRFPIVEVDSTYYALPGERTTRLWARRTPDGFMFDVKAFSLLTCHPTRAAMFPKDLRAALPPKDGNLYLRDIGPEVVEQVWRRFVTALTPLREAGRFGAVLFSFPRWFPIGRHNKDYVVECARRCEPLPIAVEFRNHTWMSEENREETLGFLRSHAIAYVCVDMPQGRPWSVPPVAAATAGLAEVRFHGRGRWPGDDRYERYGYLYSGRELGEWAPRIRDLARETSSTHVIMKNAYRDYAPRSARRLIELLEAMPDCPVRSPGVPEATVGGADQAGL</sequence>
<protein>
    <submittedName>
        <fullName evidence="1">DUF72 domain-containing protein</fullName>
    </submittedName>
</protein>
<evidence type="ECO:0000313" key="1">
    <source>
        <dbReference type="EMBL" id="GAA4490230.1"/>
    </source>
</evidence>
<dbReference type="InterPro" id="IPR002763">
    <property type="entry name" value="DUF72"/>
</dbReference>